<proteinExistence type="predicted"/>
<dbReference type="KEGG" id="tcu:Tcur_2551"/>
<dbReference type="HOGENOM" id="CLU_2884457_0_0_11"/>
<dbReference type="InterPro" id="IPR026334">
    <property type="entry name" value="FxSxx-COOH"/>
</dbReference>
<dbReference type="Proteomes" id="UP000001918">
    <property type="component" value="Chromosome"/>
</dbReference>
<reference evidence="1 2" key="1">
    <citation type="journal article" date="2011" name="Stand. Genomic Sci.">
        <title>Complete genome sequence of Thermomonospora curvata type strain (B9).</title>
        <authorList>
            <person name="Chertkov O."/>
            <person name="Sikorski J."/>
            <person name="Nolan M."/>
            <person name="Lapidus A."/>
            <person name="Lucas S."/>
            <person name="Del Rio T.G."/>
            <person name="Tice H."/>
            <person name="Cheng J.F."/>
            <person name="Goodwin L."/>
            <person name="Pitluck S."/>
            <person name="Liolios K."/>
            <person name="Ivanova N."/>
            <person name="Mavromatis K."/>
            <person name="Mikhailova N."/>
            <person name="Ovchinnikova G."/>
            <person name="Pati A."/>
            <person name="Chen A."/>
            <person name="Palaniappan K."/>
            <person name="Djao O.D."/>
            <person name="Land M."/>
            <person name="Hauser L."/>
            <person name="Chang Y.J."/>
            <person name="Jeffries C.D."/>
            <person name="Brettin T."/>
            <person name="Han C."/>
            <person name="Detter J.C."/>
            <person name="Rohde M."/>
            <person name="Goker M."/>
            <person name="Woyke T."/>
            <person name="Bristow J."/>
            <person name="Eisen J.A."/>
            <person name="Markowitz V."/>
            <person name="Hugenholtz P."/>
            <person name="Klenk H.P."/>
            <person name="Kyrpides N.C."/>
        </authorList>
    </citation>
    <scope>NUCLEOTIDE SEQUENCE [LARGE SCALE GENOMIC DNA]</scope>
    <source>
        <strain evidence="2">ATCC 19995 / DSM 43183 / JCM 3096 / KCTC 9072 / NBRC 15933 / NCIMB 10081 / Henssen B9</strain>
    </source>
</reference>
<gene>
    <name evidence="1" type="ordered locus">Tcur_2551</name>
</gene>
<accession>D1A4U3</accession>
<name>D1A4U3_THECD</name>
<dbReference type="NCBIfam" id="TIGR04268">
    <property type="entry name" value="FxSxx-COOH"/>
    <property type="match status" value="1"/>
</dbReference>
<dbReference type="EMBL" id="CP001738">
    <property type="protein sequence ID" value="ACY98112.1"/>
    <property type="molecule type" value="Genomic_DNA"/>
</dbReference>
<protein>
    <submittedName>
        <fullName evidence="1">Uncharacterized protein</fullName>
    </submittedName>
</protein>
<evidence type="ECO:0000313" key="1">
    <source>
        <dbReference type="EMBL" id="ACY98112.1"/>
    </source>
</evidence>
<dbReference type="RefSeq" id="WP_012852896.1">
    <property type="nucleotide sequence ID" value="NC_013510.1"/>
</dbReference>
<dbReference type="STRING" id="471852.Tcur_2551"/>
<organism evidence="1 2">
    <name type="scientific">Thermomonospora curvata (strain ATCC 19995 / DSM 43183 / JCM 3096 / KCTC 9072 / NBRC 15933 / NCIMB 10081 / Henssen B9)</name>
    <dbReference type="NCBI Taxonomy" id="471852"/>
    <lineage>
        <taxon>Bacteria</taxon>
        <taxon>Bacillati</taxon>
        <taxon>Actinomycetota</taxon>
        <taxon>Actinomycetes</taxon>
        <taxon>Streptosporangiales</taxon>
        <taxon>Thermomonosporaceae</taxon>
        <taxon>Thermomonospora</taxon>
    </lineage>
</organism>
<evidence type="ECO:0000313" key="2">
    <source>
        <dbReference type="Proteomes" id="UP000001918"/>
    </source>
</evidence>
<dbReference type="AlphaFoldDB" id="D1A4U3"/>
<keyword evidence="2" id="KW-1185">Reference proteome</keyword>
<sequence length="63" mass="6791">MNDETAAAWRRPPGEGVLIDLTGISLKALEGLGGSVLRRFLEQVLSETDDRQDAIAGFESGLF</sequence>